<keyword evidence="3" id="KW-1185">Reference proteome</keyword>
<evidence type="ECO:0000313" key="2">
    <source>
        <dbReference type="EMBL" id="PFX18855.1"/>
    </source>
</evidence>
<dbReference type="AlphaFoldDB" id="A0A2B4RRH1"/>
<feature type="compositionally biased region" description="Basic and acidic residues" evidence="1">
    <location>
        <begin position="347"/>
        <end position="368"/>
    </location>
</feature>
<gene>
    <name evidence="2" type="ORF">AWC38_SpisGene16766</name>
</gene>
<dbReference type="EMBL" id="LSMT01000389">
    <property type="protein sequence ID" value="PFX18855.1"/>
    <property type="molecule type" value="Genomic_DNA"/>
</dbReference>
<feature type="compositionally biased region" description="Basic residues" evidence="1">
    <location>
        <begin position="330"/>
        <end position="341"/>
    </location>
</feature>
<accession>A0A2B4RRH1</accession>
<feature type="region of interest" description="Disordered" evidence="1">
    <location>
        <begin position="383"/>
        <end position="430"/>
    </location>
</feature>
<feature type="compositionally biased region" description="Acidic residues" evidence="1">
    <location>
        <begin position="389"/>
        <end position="405"/>
    </location>
</feature>
<reference evidence="3" key="1">
    <citation type="journal article" date="2017" name="bioRxiv">
        <title>Comparative analysis of the genomes of Stylophora pistillata and Acropora digitifera provides evidence for extensive differences between species of corals.</title>
        <authorList>
            <person name="Voolstra C.R."/>
            <person name="Li Y."/>
            <person name="Liew Y.J."/>
            <person name="Baumgarten S."/>
            <person name="Zoccola D."/>
            <person name="Flot J.-F."/>
            <person name="Tambutte S."/>
            <person name="Allemand D."/>
            <person name="Aranda M."/>
        </authorList>
    </citation>
    <scope>NUCLEOTIDE SEQUENCE [LARGE SCALE GENOMIC DNA]</scope>
</reference>
<protein>
    <submittedName>
        <fullName evidence="2">Uncharacterized protein</fullName>
    </submittedName>
</protein>
<sequence length="485" mass="55376">MLPKATSMSSLPSYLSDPFLDAKECGELISQYFTNEIVHGYYTCPSRMCSSQGHEEVARLKNQKKKQLHTWHQEKENWWLCYVEGKGMYCLLFKEQAVKTAQNKKESAFTQTPGSRMKYDAIKTDQNPDQHKKAVRREQWQCMSIFHKEVVERKTMDQSHQEYQENLLKLKGQLRYTEWVLKSYKNHHKDMMLPTFLRFLTIPKMGHLVNAMDQQLKAIRTWCQSRGESCATTQLDKLLEGIKAAREGDTWMCAFLDEDHLRRLMCHREKTAHTWYLREDLTEVAVEASQQIQDNTQIPPEKISLSPVAFTRSLTPEQLTTVSVAFKDNIRKRTSPQKKHALSVMENDEHTPRAHPKEKPIRTHQEQGEEHLQKLLVWIGKKDTHGDEGADADGEGGADGDDQGADGDGVGDMSDSEEESSNNLATKLDHGLPLNFPLTFDSIPTPYSVPLSILNSGHSAAQQATSLQILAVSFQSKNRIFNGNK</sequence>
<dbReference type="Proteomes" id="UP000225706">
    <property type="component" value="Unassembled WGS sequence"/>
</dbReference>
<proteinExistence type="predicted"/>
<evidence type="ECO:0000256" key="1">
    <source>
        <dbReference type="SAM" id="MobiDB-lite"/>
    </source>
</evidence>
<feature type="region of interest" description="Disordered" evidence="1">
    <location>
        <begin position="330"/>
        <end position="368"/>
    </location>
</feature>
<comment type="caution">
    <text evidence="2">The sequence shown here is derived from an EMBL/GenBank/DDBJ whole genome shotgun (WGS) entry which is preliminary data.</text>
</comment>
<name>A0A2B4RRH1_STYPI</name>
<evidence type="ECO:0000313" key="3">
    <source>
        <dbReference type="Proteomes" id="UP000225706"/>
    </source>
</evidence>
<organism evidence="2 3">
    <name type="scientific">Stylophora pistillata</name>
    <name type="common">Smooth cauliflower coral</name>
    <dbReference type="NCBI Taxonomy" id="50429"/>
    <lineage>
        <taxon>Eukaryota</taxon>
        <taxon>Metazoa</taxon>
        <taxon>Cnidaria</taxon>
        <taxon>Anthozoa</taxon>
        <taxon>Hexacorallia</taxon>
        <taxon>Scleractinia</taxon>
        <taxon>Astrocoeniina</taxon>
        <taxon>Pocilloporidae</taxon>
        <taxon>Stylophora</taxon>
    </lineage>
</organism>